<accession>A0AAE1RBK0</accession>
<reference evidence="2" key="1">
    <citation type="submission" date="2023-12" db="EMBL/GenBank/DDBJ databases">
        <title>Genome assembly of Anisodus tanguticus.</title>
        <authorList>
            <person name="Wang Y.-J."/>
        </authorList>
    </citation>
    <scope>NUCLEOTIDE SEQUENCE</scope>
    <source>
        <strain evidence="2">KB-2021</strain>
        <tissue evidence="2">Leaf</tissue>
    </source>
</reference>
<sequence length="94" mass="10582">MTALKAELQAPIENVSKVDIVKTGENKSCEKEVKLSENNDEHEAKLIANECGKIEATTSVICRELKSVVDEQHDVMSDEKERIKDIDKNRPSKE</sequence>
<protein>
    <submittedName>
        <fullName evidence="2">Uncharacterized protein</fullName>
    </submittedName>
</protein>
<dbReference type="Proteomes" id="UP001291623">
    <property type="component" value="Unassembled WGS sequence"/>
</dbReference>
<dbReference type="EMBL" id="JAVYJV010000017">
    <property type="protein sequence ID" value="KAK4349139.1"/>
    <property type="molecule type" value="Genomic_DNA"/>
</dbReference>
<evidence type="ECO:0000256" key="1">
    <source>
        <dbReference type="SAM" id="MobiDB-lite"/>
    </source>
</evidence>
<comment type="caution">
    <text evidence="2">The sequence shown here is derived from an EMBL/GenBank/DDBJ whole genome shotgun (WGS) entry which is preliminary data.</text>
</comment>
<evidence type="ECO:0000313" key="3">
    <source>
        <dbReference type="Proteomes" id="UP001291623"/>
    </source>
</evidence>
<proteinExistence type="predicted"/>
<feature type="region of interest" description="Disordered" evidence="1">
    <location>
        <begin position="72"/>
        <end position="94"/>
    </location>
</feature>
<keyword evidence="3" id="KW-1185">Reference proteome</keyword>
<gene>
    <name evidence="2" type="ORF">RND71_031894</name>
</gene>
<dbReference type="AlphaFoldDB" id="A0AAE1RBK0"/>
<organism evidence="2 3">
    <name type="scientific">Anisodus tanguticus</name>
    <dbReference type="NCBI Taxonomy" id="243964"/>
    <lineage>
        <taxon>Eukaryota</taxon>
        <taxon>Viridiplantae</taxon>
        <taxon>Streptophyta</taxon>
        <taxon>Embryophyta</taxon>
        <taxon>Tracheophyta</taxon>
        <taxon>Spermatophyta</taxon>
        <taxon>Magnoliopsida</taxon>
        <taxon>eudicotyledons</taxon>
        <taxon>Gunneridae</taxon>
        <taxon>Pentapetalae</taxon>
        <taxon>asterids</taxon>
        <taxon>lamiids</taxon>
        <taxon>Solanales</taxon>
        <taxon>Solanaceae</taxon>
        <taxon>Solanoideae</taxon>
        <taxon>Hyoscyameae</taxon>
        <taxon>Anisodus</taxon>
    </lineage>
</organism>
<name>A0AAE1RBK0_9SOLA</name>
<evidence type="ECO:0000313" key="2">
    <source>
        <dbReference type="EMBL" id="KAK4349139.1"/>
    </source>
</evidence>